<dbReference type="FunFam" id="3.10.20.90:FF:000211">
    <property type="entry name" value="Polyubiquitin 9"/>
    <property type="match status" value="1"/>
</dbReference>
<evidence type="ECO:0000313" key="3">
    <source>
        <dbReference type="Proteomes" id="UP000324800"/>
    </source>
</evidence>
<evidence type="ECO:0000259" key="1">
    <source>
        <dbReference type="PROSITE" id="PS50053"/>
    </source>
</evidence>
<dbReference type="AlphaFoldDB" id="A0A5J4V5W4"/>
<dbReference type="Pfam" id="PF00240">
    <property type="entry name" value="ubiquitin"/>
    <property type="match status" value="1"/>
</dbReference>
<name>A0A5J4V5W4_9EUKA</name>
<proteinExistence type="predicted"/>
<dbReference type="PANTHER" id="PTHR10666">
    <property type="entry name" value="UBIQUITIN"/>
    <property type="match status" value="1"/>
</dbReference>
<dbReference type="Proteomes" id="UP000324800">
    <property type="component" value="Unassembled WGS sequence"/>
</dbReference>
<dbReference type="OrthoDB" id="428577at2759"/>
<evidence type="ECO:0000313" key="2">
    <source>
        <dbReference type="EMBL" id="KAA6377987.1"/>
    </source>
</evidence>
<dbReference type="PROSITE" id="PS50053">
    <property type="entry name" value="UBIQUITIN_2"/>
    <property type="match status" value="1"/>
</dbReference>
<gene>
    <name evidence="2" type="ORF">EZS28_026489</name>
</gene>
<dbReference type="InterPro" id="IPR050158">
    <property type="entry name" value="Ubiquitin_ubiquitin-like"/>
</dbReference>
<organism evidence="2 3">
    <name type="scientific">Streblomastix strix</name>
    <dbReference type="NCBI Taxonomy" id="222440"/>
    <lineage>
        <taxon>Eukaryota</taxon>
        <taxon>Metamonada</taxon>
        <taxon>Preaxostyla</taxon>
        <taxon>Oxymonadida</taxon>
        <taxon>Streblomastigidae</taxon>
        <taxon>Streblomastix</taxon>
    </lineage>
</organism>
<sequence length="272" mass="30445">MKLCECKIQEGSVIFIQPVVPIPLQIFVKLLTGRTISINMKTLDSILKVKQEIQLKGKVPIDQQRLIFGGKQLDDGMTLLDYNIQKEATLELNMGLKGGQPPKLFVDVNRSDFIITQQFGMGPQYRTVCDGLSIEGICSNAKCNAYGKEVIYQSNFDDFDLNVSIAKCPICKQEIKPIKPGYSNCVYRTDTKNVNMVSARVPWRKVEKIYSTFDEEKAGMTEFTRLIIHTKDLKTCRVKTVGKGESKQEMIFPIAAACAIINNAVGDGKTMD</sequence>
<dbReference type="SMART" id="SM00213">
    <property type="entry name" value="UBQ"/>
    <property type="match status" value="1"/>
</dbReference>
<dbReference type="Gene3D" id="3.10.20.90">
    <property type="entry name" value="Phosphatidylinositol 3-kinase Catalytic Subunit, Chain A, domain 1"/>
    <property type="match status" value="1"/>
</dbReference>
<reference evidence="2 3" key="1">
    <citation type="submission" date="2019-03" db="EMBL/GenBank/DDBJ databases">
        <title>Single cell metagenomics reveals metabolic interactions within the superorganism composed of flagellate Streblomastix strix and complex community of Bacteroidetes bacteria on its surface.</title>
        <authorList>
            <person name="Treitli S.C."/>
            <person name="Kolisko M."/>
            <person name="Husnik F."/>
            <person name="Keeling P."/>
            <person name="Hampl V."/>
        </authorList>
    </citation>
    <scope>NUCLEOTIDE SEQUENCE [LARGE SCALE GENOMIC DNA]</scope>
    <source>
        <strain evidence="2">ST1C</strain>
    </source>
</reference>
<dbReference type="InterPro" id="IPR000626">
    <property type="entry name" value="Ubiquitin-like_dom"/>
</dbReference>
<dbReference type="InterPro" id="IPR029071">
    <property type="entry name" value="Ubiquitin-like_domsf"/>
</dbReference>
<dbReference type="PRINTS" id="PR00348">
    <property type="entry name" value="UBIQUITIN"/>
</dbReference>
<comment type="caution">
    <text evidence="2">The sequence shown here is derived from an EMBL/GenBank/DDBJ whole genome shotgun (WGS) entry which is preliminary data.</text>
</comment>
<accession>A0A5J4V5W4</accession>
<dbReference type="InterPro" id="IPR019956">
    <property type="entry name" value="Ubiquitin_dom"/>
</dbReference>
<dbReference type="EMBL" id="SNRW01009449">
    <property type="protein sequence ID" value="KAA6377987.1"/>
    <property type="molecule type" value="Genomic_DNA"/>
</dbReference>
<feature type="domain" description="Ubiquitin-like" evidence="1">
    <location>
        <begin position="24"/>
        <end position="99"/>
    </location>
</feature>
<protein>
    <submittedName>
        <fullName evidence="2">Putative Ubiquitin family protein</fullName>
    </submittedName>
</protein>
<dbReference type="SUPFAM" id="SSF54236">
    <property type="entry name" value="Ubiquitin-like"/>
    <property type="match status" value="1"/>
</dbReference>